<evidence type="ECO:0000256" key="2">
    <source>
        <dbReference type="ARBA" id="ARBA00022475"/>
    </source>
</evidence>
<dbReference type="KEGG" id="rhi:NGR_c10260"/>
<feature type="domain" description="EamA" evidence="12">
    <location>
        <begin position="225"/>
        <end position="359"/>
    </location>
</feature>
<keyword evidence="2" id="KW-1003">Cell membrane</keyword>
<dbReference type="PANTHER" id="PTHR30561">
    <property type="entry name" value="SMR FAMILY PROTON-DEPENDENT DRUG EFFLUX TRANSPORTER SUGE"/>
    <property type="match status" value="1"/>
</dbReference>
<feature type="transmembrane region" description="Helical" evidence="11">
    <location>
        <begin position="343"/>
        <end position="361"/>
    </location>
</feature>
<evidence type="ECO:0000256" key="8">
    <source>
        <dbReference type="ARBA" id="ARBA00022989"/>
    </source>
</evidence>
<dbReference type="PANTHER" id="PTHR30561:SF9">
    <property type="entry name" value="4-AMINO-4-DEOXY-L-ARABINOSE-PHOSPHOUNDECAPRENOL FLIPPASE SUBUNIT ARNF-RELATED"/>
    <property type="match status" value="1"/>
</dbReference>
<keyword evidence="10 11" id="KW-0472">Membrane</keyword>
<evidence type="ECO:0000256" key="3">
    <source>
        <dbReference type="ARBA" id="ARBA00022516"/>
    </source>
</evidence>
<keyword evidence="14" id="KW-1185">Reference proteome</keyword>
<dbReference type="GO" id="GO:0009103">
    <property type="term" value="P:lipopolysaccharide biosynthetic process"/>
    <property type="evidence" value="ECO:0007669"/>
    <property type="project" value="UniProtKB-KW"/>
</dbReference>
<feature type="transmembrane region" description="Helical" evidence="11">
    <location>
        <begin position="115"/>
        <end position="133"/>
    </location>
</feature>
<feature type="transmembrane region" description="Helical" evidence="11">
    <location>
        <begin position="171"/>
        <end position="192"/>
    </location>
</feature>
<dbReference type="OrthoDB" id="9783707at2"/>
<protein>
    <submittedName>
        <fullName evidence="13">Integral membrane protein</fullName>
    </submittedName>
</protein>
<evidence type="ECO:0000259" key="12">
    <source>
        <dbReference type="Pfam" id="PF00892"/>
    </source>
</evidence>
<name>C3MA36_SINFN</name>
<proteinExistence type="predicted"/>
<feature type="transmembrane region" description="Helical" evidence="11">
    <location>
        <begin position="289"/>
        <end position="309"/>
    </location>
</feature>
<feature type="transmembrane region" description="Helical" evidence="11">
    <location>
        <begin position="145"/>
        <end position="164"/>
    </location>
</feature>
<keyword evidence="5" id="KW-0441">Lipid A biosynthesis</keyword>
<evidence type="ECO:0000256" key="10">
    <source>
        <dbReference type="ARBA" id="ARBA00023136"/>
    </source>
</evidence>
<dbReference type="EMBL" id="CP001389">
    <property type="protein sequence ID" value="ACP24815.1"/>
    <property type="molecule type" value="Genomic_DNA"/>
</dbReference>
<feature type="transmembrane region" description="Helical" evidence="11">
    <location>
        <begin position="225"/>
        <end position="242"/>
    </location>
</feature>
<keyword evidence="9" id="KW-0443">Lipid metabolism</keyword>
<dbReference type="AlphaFoldDB" id="C3MA36"/>
<organism evidence="13 14">
    <name type="scientific">Sinorhizobium fredii (strain NBRC 101917 / NGR234)</name>
    <dbReference type="NCBI Taxonomy" id="394"/>
    <lineage>
        <taxon>Bacteria</taxon>
        <taxon>Pseudomonadati</taxon>
        <taxon>Pseudomonadota</taxon>
        <taxon>Alphaproteobacteria</taxon>
        <taxon>Hyphomicrobiales</taxon>
        <taxon>Rhizobiaceae</taxon>
        <taxon>Sinorhizobium/Ensifer group</taxon>
        <taxon>Sinorhizobium</taxon>
    </lineage>
</organism>
<evidence type="ECO:0000313" key="14">
    <source>
        <dbReference type="Proteomes" id="UP000001054"/>
    </source>
</evidence>
<dbReference type="PATRIC" id="fig|394.7.peg.3847"/>
<evidence type="ECO:0000256" key="1">
    <source>
        <dbReference type="ARBA" id="ARBA00004651"/>
    </source>
</evidence>
<dbReference type="InterPro" id="IPR037185">
    <property type="entry name" value="EmrE-like"/>
</dbReference>
<keyword evidence="3" id="KW-0444">Lipid biosynthesis</keyword>
<dbReference type="SUPFAM" id="SSF103481">
    <property type="entry name" value="Multidrug resistance efflux transporter EmrE"/>
    <property type="match status" value="2"/>
</dbReference>
<dbReference type="Pfam" id="PF00892">
    <property type="entry name" value="EamA"/>
    <property type="match status" value="1"/>
</dbReference>
<feature type="transmembrane region" description="Helical" evidence="11">
    <location>
        <begin position="315"/>
        <end position="336"/>
    </location>
</feature>
<evidence type="ECO:0000256" key="11">
    <source>
        <dbReference type="SAM" id="Phobius"/>
    </source>
</evidence>
<gene>
    <name evidence="13" type="ordered locus">NGR_c10260</name>
</gene>
<keyword evidence="8 11" id="KW-1133">Transmembrane helix</keyword>
<feature type="transmembrane region" description="Helical" evidence="11">
    <location>
        <begin position="83"/>
        <end position="103"/>
    </location>
</feature>
<evidence type="ECO:0000256" key="7">
    <source>
        <dbReference type="ARBA" id="ARBA00022985"/>
    </source>
</evidence>
<dbReference type="GO" id="GO:0009245">
    <property type="term" value="P:lipid A biosynthetic process"/>
    <property type="evidence" value="ECO:0007669"/>
    <property type="project" value="UniProtKB-KW"/>
</dbReference>
<evidence type="ECO:0000256" key="4">
    <source>
        <dbReference type="ARBA" id="ARBA00022519"/>
    </source>
</evidence>
<reference evidence="13 14" key="1">
    <citation type="journal article" date="2009" name="Appl. Environ. Microbiol.">
        <title>Rhizobium sp. strain NGR234 possesses a remarkable number of secretion systems.</title>
        <authorList>
            <person name="Schmeisser C."/>
            <person name="Liesegang H."/>
            <person name="Krysciak D."/>
            <person name="Bakkou N."/>
            <person name="Le Quere A."/>
            <person name="Wollherr A."/>
            <person name="Heinemeyer I."/>
            <person name="Morgenstern B."/>
            <person name="Pommerening-Roeser A."/>
            <person name="Flores M."/>
            <person name="Palacios R."/>
            <person name="Brenner S."/>
            <person name="Gottschalk G."/>
            <person name="Schmitz R.A."/>
            <person name="Broughton W.J."/>
            <person name="Perret X."/>
            <person name="Strittmatter A.W."/>
            <person name="Streit W.R."/>
        </authorList>
    </citation>
    <scope>NUCLEOTIDE SEQUENCE [LARGE SCALE GENOMIC DNA]</scope>
    <source>
        <strain evidence="14">NBRC 101917 / NGR234</strain>
    </source>
</reference>
<dbReference type="Gene3D" id="1.10.3730.20">
    <property type="match status" value="2"/>
</dbReference>
<evidence type="ECO:0000313" key="13">
    <source>
        <dbReference type="EMBL" id="ACP24815.1"/>
    </source>
</evidence>
<dbReference type="GO" id="GO:0022857">
    <property type="term" value="F:transmembrane transporter activity"/>
    <property type="evidence" value="ECO:0007669"/>
    <property type="project" value="InterPro"/>
</dbReference>
<dbReference type="STRING" id="394.NGR_c10260"/>
<dbReference type="HOGENOM" id="CLU_060016_3_0_5"/>
<keyword evidence="4" id="KW-0997">Cell inner membrane</keyword>
<keyword evidence="7" id="KW-0448">Lipopolysaccharide biosynthesis</keyword>
<feature type="transmembrane region" description="Helical" evidence="11">
    <location>
        <begin position="198"/>
        <end position="216"/>
    </location>
</feature>
<dbReference type="InterPro" id="IPR000620">
    <property type="entry name" value="EamA_dom"/>
</dbReference>
<dbReference type="Proteomes" id="UP000001054">
    <property type="component" value="Chromosome"/>
</dbReference>
<comment type="subcellular location">
    <subcellularLocation>
        <location evidence="1">Cell membrane</location>
        <topology evidence="1">Multi-pass membrane protein</topology>
    </subcellularLocation>
</comment>
<accession>C3MA36</accession>
<evidence type="ECO:0000256" key="5">
    <source>
        <dbReference type="ARBA" id="ARBA00022556"/>
    </source>
</evidence>
<dbReference type="GO" id="GO:0005886">
    <property type="term" value="C:plasma membrane"/>
    <property type="evidence" value="ECO:0007669"/>
    <property type="project" value="UniProtKB-SubCell"/>
</dbReference>
<evidence type="ECO:0000256" key="9">
    <source>
        <dbReference type="ARBA" id="ARBA00023098"/>
    </source>
</evidence>
<dbReference type="InterPro" id="IPR000390">
    <property type="entry name" value="Small_drug/metabolite_transptr"/>
</dbReference>
<dbReference type="eggNOG" id="COG0697">
    <property type="taxonomic scope" value="Bacteria"/>
</dbReference>
<sequence length="362" mass="38109">MLVRPALVIVGADSWRPVATSQPTVCSHPGLCTVSLPAAGGKPHTLCLPPLYLNADPSIPVAFRGAQGEKKRRDFLPNRPPRFILPLDVIALVLFGALLHAIWNALVKAGSEKSLDAAMVALGAAVVALPFLPFLPLPNAEARPYILVSAVLQFAYFQLVAASYRAGDIGLVYPLMRGVAPLIVAATSSIVVGEQLSGGALAGILTISAGVLTLAFESRRGGKQAIMLALSNACVIASYTFVDGIGARVSGNAISYTLWMALLPPVLLFAWAFASRGVKPVLRHVRHHWWRGLIGGAGSIAAYGLALWAMTKAPVATVAALRETAILFAVVISVVFLKERVSVWRIAAALVIALGALLLRLA</sequence>
<keyword evidence="6 11" id="KW-0812">Transmembrane</keyword>
<feature type="transmembrane region" description="Helical" evidence="11">
    <location>
        <begin position="254"/>
        <end position="274"/>
    </location>
</feature>
<evidence type="ECO:0000256" key="6">
    <source>
        <dbReference type="ARBA" id="ARBA00022692"/>
    </source>
</evidence>